<comment type="caution">
    <text evidence="1">The sequence shown here is derived from an EMBL/GenBank/DDBJ whole genome shotgun (WGS) entry which is preliminary data.</text>
</comment>
<reference evidence="1" key="1">
    <citation type="submission" date="2016-01" db="EMBL/GenBank/DDBJ databases">
        <authorList>
            <person name="Peeters C."/>
        </authorList>
    </citation>
    <scope>NUCLEOTIDE SEQUENCE</scope>
    <source>
        <strain evidence="1">LMG 29321</strain>
    </source>
</reference>
<dbReference type="Pfam" id="PF11811">
    <property type="entry name" value="DUF3331"/>
    <property type="match status" value="1"/>
</dbReference>
<name>A0A158ECG6_9BURK</name>
<evidence type="ECO:0000313" key="1">
    <source>
        <dbReference type="EMBL" id="SAL04420.1"/>
    </source>
</evidence>
<dbReference type="AlphaFoldDB" id="A0A158ECG6"/>
<sequence length="133" mass="14636">MDGDGTTSFVAWEHMVGVLQGVHDARLVSGRKHAAMQPFVRDRSPQSSNAHIQVLERLTDRSVIILWEDSTRCRYVDQVWTCCRARRTGQCAMTGAVISRDDIVYKPRSKRGFPGNGGAMILASVIAGMSLTG</sequence>
<evidence type="ECO:0000313" key="2">
    <source>
        <dbReference type="Proteomes" id="UP000071859"/>
    </source>
</evidence>
<proteinExistence type="predicted"/>
<gene>
    <name evidence="1" type="ORF">AWB78_06955</name>
</gene>
<dbReference type="Proteomes" id="UP000071859">
    <property type="component" value="Unassembled WGS sequence"/>
</dbReference>
<accession>A0A158ECG6</accession>
<dbReference type="EMBL" id="FCOX02000063">
    <property type="protein sequence ID" value="SAL04420.1"/>
    <property type="molecule type" value="Genomic_DNA"/>
</dbReference>
<organism evidence="1 2">
    <name type="scientific">Caballeronia calidae</name>
    <dbReference type="NCBI Taxonomy" id="1777139"/>
    <lineage>
        <taxon>Bacteria</taxon>
        <taxon>Pseudomonadati</taxon>
        <taxon>Pseudomonadota</taxon>
        <taxon>Betaproteobacteria</taxon>
        <taxon>Burkholderiales</taxon>
        <taxon>Burkholderiaceae</taxon>
        <taxon>Caballeronia</taxon>
    </lineage>
</organism>
<evidence type="ECO:0008006" key="3">
    <source>
        <dbReference type="Google" id="ProtNLM"/>
    </source>
</evidence>
<dbReference type="InterPro" id="IPR021769">
    <property type="entry name" value="DUF3331"/>
</dbReference>
<keyword evidence="2" id="KW-1185">Reference proteome</keyword>
<protein>
    <recommendedName>
        <fullName evidence="3">DUF3331 domain-containing protein</fullName>
    </recommendedName>
</protein>